<dbReference type="GO" id="GO:0032259">
    <property type="term" value="P:methylation"/>
    <property type="evidence" value="ECO:0007669"/>
    <property type="project" value="UniProtKB-KW"/>
</dbReference>
<dbReference type="SUPFAM" id="SSF53335">
    <property type="entry name" value="S-adenosyl-L-methionine-dependent methyltransferases"/>
    <property type="match status" value="1"/>
</dbReference>
<dbReference type="Gene3D" id="3.40.50.150">
    <property type="entry name" value="Vaccinia Virus protein VP39"/>
    <property type="match status" value="1"/>
</dbReference>
<keyword evidence="1" id="KW-0489">Methyltransferase</keyword>
<name>A0A1F7VDT3_9BACT</name>
<accession>A0A1F7VDT3</accession>
<keyword evidence="2" id="KW-0808">Transferase</keyword>
<proteinExistence type="predicted"/>
<dbReference type="Pfam" id="PF06325">
    <property type="entry name" value="PrmA"/>
    <property type="match status" value="1"/>
</dbReference>
<comment type="caution">
    <text evidence="4">The sequence shown here is derived from an EMBL/GenBank/DDBJ whole genome shotgun (WGS) entry which is preliminary data.</text>
</comment>
<sequence>MLELANIQPNDIVMDLGSGDGRLLIAAAKAGAKKSIGYEIQHWLVKQSRELVENEHLSDKIEIRPESFWHVDVSNTNLVLLYQISYAMKGIEEKLQKELPVGARVVANGFKFPKWKEEKTIENVRLYIKT</sequence>
<dbReference type="InterPro" id="IPR029063">
    <property type="entry name" value="SAM-dependent_MTases_sf"/>
</dbReference>
<evidence type="ECO:0000256" key="1">
    <source>
        <dbReference type="ARBA" id="ARBA00022603"/>
    </source>
</evidence>
<evidence type="ECO:0000256" key="3">
    <source>
        <dbReference type="ARBA" id="ARBA00022691"/>
    </source>
</evidence>
<gene>
    <name evidence="4" type="ORF">A3I41_00030</name>
</gene>
<dbReference type="EMBL" id="MGEQ01000001">
    <property type="protein sequence ID" value="OGL88298.1"/>
    <property type="molecule type" value="Genomic_DNA"/>
</dbReference>
<evidence type="ECO:0000313" key="4">
    <source>
        <dbReference type="EMBL" id="OGL88298.1"/>
    </source>
</evidence>
<organism evidence="4 5">
    <name type="scientific">Candidatus Uhrbacteria bacterium RIFCSPLOWO2_02_FULL_48_18</name>
    <dbReference type="NCBI Taxonomy" id="1802408"/>
    <lineage>
        <taxon>Bacteria</taxon>
        <taxon>Candidatus Uhriibacteriota</taxon>
    </lineage>
</organism>
<dbReference type="Proteomes" id="UP000176593">
    <property type="component" value="Unassembled WGS sequence"/>
</dbReference>
<dbReference type="PANTHER" id="PTHR13610:SF11">
    <property type="entry name" value="METHYLTRANSFERASE DOMAIN-CONTAINING PROTEIN"/>
    <property type="match status" value="1"/>
</dbReference>
<dbReference type="AlphaFoldDB" id="A0A1F7VDT3"/>
<evidence type="ECO:0000256" key="2">
    <source>
        <dbReference type="ARBA" id="ARBA00022679"/>
    </source>
</evidence>
<dbReference type="GO" id="GO:0016279">
    <property type="term" value="F:protein-lysine N-methyltransferase activity"/>
    <property type="evidence" value="ECO:0007669"/>
    <property type="project" value="InterPro"/>
</dbReference>
<dbReference type="InterPro" id="IPR026170">
    <property type="entry name" value="FAM173A/B"/>
</dbReference>
<dbReference type="PANTHER" id="PTHR13610">
    <property type="entry name" value="METHYLTRANSFERASE DOMAIN-CONTAINING PROTEIN"/>
    <property type="match status" value="1"/>
</dbReference>
<reference evidence="4 5" key="1">
    <citation type="journal article" date="2016" name="Nat. Commun.">
        <title>Thousands of microbial genomes shed light on interconnected biogeochemical processes in an aquifer system.</title>
        <authorList>
            <person name="Anantharaman K."/>
            <person name="Brown C.T."/>
            <person name="Hug L.A."/>
            <person name="Sharon I."/>
            <person name="Castelle C.J."/>
            <person name="Probst A.J."/>
            <person name="Thomas B.C."/>
            <person name="Singh A."/>
            <person name="Wilkins M.J."/>
            <person name="Karaoz U."/>
            <person name="Brodie E.L."/>
            <person name="Williams K.H."/>
            <person name="Hubbard S.S."/>
            <person name="Banfield J.F."/>
        </authorList>
    </citation>
    <scope>NUCLEOTIDE SEQUENCE [LARGE SCALE GENOMIC DNA]</scope>
</reference>
<keyword evidence="3" id="KW-0949">S-adenosyl-L-methionine</keyword>
<evidence type="ECO:0008006" key="6">
    <source>
        <dbReference type="Google" id="ProtNLM"/>
    </source>
</evidence>
<protein>
    <recommendedName>
        <fullName evidence="6">DOT1 domain-containing protein</fullName>
    </recommendedName>
</protein>
<evidence type="ECO:0000313" key="5">
    <source>
        <dbReference type="Proteomes" id="UP000176593"/>
    </source>
</evidence>